<protein>
    <submittedName>
        <fullName evidence="2">Uncharacterized protein</fullName>
    </submittedName>
</protein>
<reference evidence="2 3" key="1">
    <citation type="journal article" date="2021" name="Sci. Rep.">
        <title>The distribution of antibiotic resistance genes in chicken gut microbiota commensals.</title>
        <authorList>
            <person name="Juricova H."/>
            <person name="Matiasovicova J."/>
            <person name="Kubasova T."/>
            <person name="Cejkova D."/>
            <person name="Rychlik I."/>
        </authorList>
    </citation>
    <scope>NUCLEOTIDE SEQUENCE [LARGE SCALE GENOMIC DNA]</scope>
    <source>
        <strain evidence="2 3">An435</strain>
    </source>
</reference>
<organism evidence="2 3">
    <name type="scientific">Clostridium saudiense</name>
    <dbReference type="NCBI Taxonomy" id="1414720"/>
    <lineage>
        <taxon>Bacteria</taxon>
        <taxon>Bacillati</taxon>
        <taxon>Bacillota</taxon>
        <taxon>Clostridia</taxon>
        <taxon>Eubacteriales</taxon>
        <taxon>Clostridiaceae</taxon>
        <taxon>Clostridium</taxon>
    </lineage>
</organism>
<feature type="region of interest" description="Disordered" evidence="1">
    <location>
        <begin position="82"/>
        <end position="101"/>
    </location>
</feature>
<dbReference type="EMBL" id="JACJLL010000061">
    <property type="protein sequence ID" value="MBM6819765.1"/>
    <property type="molecule type" value="Genomic_DNA"/>
</dbReference>
<dbReference type="Proteomes" id="UP000767334">
    <property type="component" value="Unassembled WGS sequence"/>
</dbReference>
<evidence type="ECO:0000313" key="2">
    <source>
        <dbReference type="EMBL" id="MBM6819765.1"/>
    </source>
</evidence>
<name>A0ABS2FGR3_9CLOT</name>
<sequence>MKKHKSQKIKEVIHQSDEDLNLHEIKARTGAGNGYKHHTPNNHHIETAKEISDSDPIHKSHKITNVINEHDGNLNLHEIKAKTGAGSGHKHHHPNDNDVETEKEVNIFNKTYKSDKIKDVIEEHDGDLNLHEIKAKTGAGSGHKH</sequence>
<dbReference type="RefSeq" id="WP_148322608.1">
    <property type="nucleotide sequence ID" value="NZ_JACJLL010000061.1"/>
</dbReference>
<evidence type="ECO:0000313" key="3">
    <source>
        <dbReference type="Proteomes" id="UP000767334"/>
    </source>
</evidence>
<gene>
    <name evidence="2" type="ORF">H6A19_10525</name>
</gene>
<evidence type="ECO:0000256" key="1">
    <source>
        <dbReference type="SAM" id="MobiDB-lite"/>
    </source>
</evidence>
<comment type="caution">
    <text evidence="2">The sequence shown here is derived from an EMBL/GenBank/DDBJ whole genome shotgun (WGS) entry which is preliminary data.</text>
</comment>
<keyword evidence="3" id="KW-1185">Reference proteome</keyword>
<proteinExistence type="predicted"/>
<accession>A0ABS2FGR3</accession>